<keyword evidence="4 9" id="KW-0210">Decarboxylase</keyword>
<dbReference type="AlphaFoldDB" id="H3NJ98"/>
<evidence type="ECO:0000256" key="7">
    <source>
        <dbReference type="ARBA" id="ARBA00049157"/>
    </source>
</evidence>
<gene>
    <name evidence="9" type="primary">pyrF</name>
    <name evidence="14" type="ORF">HMPREF9708_00937</name>
</gene>
<comment type="pathway">
    <text evidence="2 9 12">Pyrimidine metabolism; UMP biosynthesis via de novo pathway; UMP from orotate: step 2/2.</text>
</comment>
<dbReference type="InterPro" id="IPR013785">
    <property type="entry name" value="Aldolase_TIM"/>
</dbReference>
<dbReference type="CDD" id="cd04725">
    <property type="entry name" value="OMP_decarboxylase_like"/>
    <property type="match status" value="1"/>
</dbReference>
<protein>
    <recommendedName>
        <fullName evidence="9">Orotidine 5'-phosphate decarboxylase</fullName>
        <ecNumber evidence="9">4.1.1.23</ecNumber>
    </recommendedName>
    <alternativeName>
        <fullName evidence="9">OMP decarboxylase</fullName>
        <shortName evidence="9">OMPDCase</shortName>
        <shortName evidence="9">OMPdecase</shortName>
    </alternativeName>
</protein>
<dbReference type="NCBIfam" id="NF001273">
    <property type="entry name" value="PRK00230.1"/>
    <property type="match status" value="1"/>
</dbReference>
<organism evidence="14 15">
    <name type="scientific">Facklamia languida CCUG 37842</name>
    <dbReference type="NCBI Taxonomy" id="883113"/>
    <lineage>
        <taxon>Bacteria</taxon>
        <taxon>Bacillati</taxon>
        <taxon>Bacillota</taxon>
        <taxon>Bacilli</taxon>
        <taxon>Lactobacillales</taxon>
        <taxon>Aerococcaceae</taxon>
        <taxon>Facklamia</taxon>
    </lineage>
</organism>
<comment type="subunit">
    <text evidence="3 9">Homodimer.</text>
</comment>
<dbReference type="PROSITE" id="PS00156">
    <property type="entry name" value="OMPDECASE"/>
    <property type="match status" value="1"/>
</dbReference>
<dbReference type="GO" id="GO:0006207">
    <property type="term" value="P:'de novo' pyrimidine nucleobase biosynthetic process"/>
    <property type="evidence" value="ECO:0007669"/>
    <property type="project" value="InterPro"/>
</dbReference>
<evidence type="ECO:0000313" key="15">
    <source>
        <dbReference type="Proteomes" id="UP000006190"/>
    </source>
</evidence>
<dbReference type="GO" id="GO:0044205">
    <property type="term" value="P:'de novo' UMP biosynthetic process"/>
    <property type="evidence" value="ECO:0007669"/>
    <property type="project" value="UniProtKB-UniRule"/>
</dbReference>
<feature type="domain" description="Orotidine 5'-phosphate decarboxylase" evidence="13">
    <location>
        <begin position="5"/>
        <end position="228"/>
    </location>
</feature>
<evidence type="ECO:0000256" key="1">
    <source>
        <dbReference type="ARBA" id="ARBA00002356"/>
    </source>
</evidence>
<comment type="caution">
    <text evidence="14">The sequence shown here is derived from an EMBL/GenBank/DDBJ whole genome shotgun (WGS) entry which is preliminary data.</text>
</comment>
<evidence type="ECO:0000256" key="6">
    <source>
        <dbReference type="ARBA" id="ARBA00023239"/>
    </source>
</evidence>
<proteinExistence type="inferred from homology"/>
<feature type="binding site" evidence="9 11">
    <location>
        <position position="184"/>
    </location>
    <ligand>
        <name>substrate</name>
    </ligand>
</feature>
<feature type="active site" description="For OMPdecase activity" evidence="10">
    <location>
        <position position="61"/>
    </location>
</feature>
<dbReference type="InterPro" id="IPR011060">
    <property type="entry name" value="RibuloseP-bd_barrel"/>
</dbReference>
<feature type="binding site" evidence="9 11">
    <location>
        <position position="32"/>
    </location>
    <ligand>
        <name>substrate</name>
    </ligand>
</feature>
<feature type="binding site" evidence="9 11">
    <location>
        <position position="212"/>
    </location>
    <ligand>
        <name>substrate</name>
    </ligand>
</feature>
<dbReference type="FunFam" id="3.20.20.70:FF:000015">
    <property type="entry name" value="Orotidine 5'-phosphate decarboxylase"/>
    <property type="match status" value="1"/>
</dbReference>
<dbReference type="EC" id="4.1.1.23" evidence="9"/>
<feature type="binding site" evidence="9 11">
    <location>
        <position position="11"/>
    </location>
    <ligand>
        <name>substrate</name>
    </ligand>
</feature>
<comment type="function">
    <text evidence="1 9">Catalyzes the decarboxylation of orotidine 5'-monophosphate (OMP) to uridine 5'-monophosphate (UMP).</text>
</comment>
<dbReference type="HOGENOM" id="CLU_067069_1_1_9"/>
<evidence type="ECO:0000256" key="10">
    <source>
        <dbReference type="PIRSR" id="PIRSR614732-1"/>
    </source>
</evidence>
<dbReference type="STRING" id="883113.HMPREF9708_00937"/>
<evidence type="ECO:0000256" key="2">
    <source>
        <dbReference type="ARBA" id="ARBA00004861"/>
    </source>
</evidence>
<dbReference type="PATRIC" id="fig|883113.3.peg.932"/>
<dbReference type="InterPro" id="IPR001754">
    <property type="entry name" value="OMPdeCOase_dom"/>
</dbReference>
<comment type="similarity">
    <text evidence="8 9">Belongs to the OMP decarboxylase family. Type 1 subfamily.</text>
</comment>
<accession>H3NJ98</accession>
<keyword evidence="15" id="KW-1185">Reference proteome</keyword>
<feature type="active site" description="Proton donor" evidence="9">
    <location>
        <position position="61"/>
    </location>
</feature>
<evidence type="ECO:0000256" key="9">
    <source>
        <dbReference type="HAMAP-Rule" id="MF_01200"/>
    </source>
</evidence>
<feature type="binding site" evidence="9 11">
    <location>
        <position position="192"/>
    </location>
    <ligand>
        <name>substrate</name>
    </ligand>
</feature>
<dbReference type="PANTHER" id="PTHR32119:SF2">
    <property type="entry name" value="OROTIDINE 5'-PHOSPHATE DECARBOXYLASE"/>
    <property type="match status" value="1"/>
</dbReference>
<dbReference type="InterPro" id="IPR018089">
    <property type="entry name" value="OMPdecase_AS"/>
</dbReference>
<dbReference type="EMBL" id="AGEG01000011">
    <property type="protein sequence ID" value="EHR37030.1"/>
    <property type="molecule type" value="Genomic_DNA"/>
</dbReference>
<reference evidence="14 15" key="1">
    <citation type="submission" date="2012-01" db="EMBL/GenBank/DDBJ databases">
        <title>The Genome Sequence of Facklamia languida CCUG 37842.</title>
        <authorList>
            <consortium name="The Broad Institute Genome Sequencing Platform"/>
            <person name="Earl A."/>
            <person name="Ward D."/>
            <person name="Feldgarden M."/>
            <person name="Gevers D."/>
            <person name="Huys G."/>
            <person name="Young S.K."/>
            <person name="Zeng Q."/>
            <person name="Gargeya S."/>
            <person name="Fitzgerald M."/>
            <person name="Haas B."/>
            <person name="Abouelleil A."/>
            <person name="Alvarado L."/>
            <person name="Arachchi H.M."/>
            <person name="Berlin A."/>
            <person name="Chapman S.B."/>
            <person name="Gearin G."/>
            <person name="Goldberg J."/>
            <person name="Griggs A."/>
            <person name="Gujja S."/>
            <person name="Hansen M."/>
            <person name="Heiman D."/>
            <person name="Howarth C."/>
            <person name="Larimer J."/>
            <person name="Lui A."/>
            <person name="MacDonald P.J.P."/>
            <person name="McCowen C."/>
            <person name="Montmayeur A."/>
            <person name="Murphy C."/>
            <person name="Neiman D."/>
            <person name="Pearson M."/>
            <person name="Priest M."/>
            <person name="Roberts A."/>
            <person name="Saif S."/>
            <person name="Shea T."/>
            <person name="Sisk P."/>
            <person name="Stolte C."/>
            <person name="Sykes S."/>
            <person name="Wortman J."/>
            <person name="Nusbaum C."/>
            <person name="Birren B."/>
        </authorList>
    </citation>
    <scope>NUCLEOTIDE SEQUENCE [LARGE SCALE GENOMIC DNA]</scope>
    <source>
        <strain evidence="14 15">CCUG 37842</strain>
    </source>
</reference>
<feature type="active site" description="For OMPdecase activity" evidence="10">
    <location>
        <position position="64"/>
    </location>
</feature>
<dbReference type="GO" id="GO:0004590">
    <property type="term" value="F:orotidine-5'-phosphate decarboxylase activity"/>
    <property type="evidence" value="ECO:0007669"/>
    <property type="project" value="UniProtKB-UniRule"/>
</dbReference>
<dbReference type="Pfam" id="PF00215">
    <property type="entry name" value="OMPdecase"/>
    <property type="match status" value="1"/>
</dbReference>
<dbReference type="InterPro" id="IPR047596">
    <property type="entry name" value="OMPdecase_bac"/>
</dbReference>
<feature type="binding site" evidence="9 11">
    <location>
        <position position="213"/>
    </location>
    <ligand>
        <name>substrate</name>
    </ligand>
</feature>
<evidence type="ECO:0000313" key="14">
    <source>
        <dbReference type="EMBL" id="EHR37030.1"/>
    </source>
</evidence>
<keyword evidence="5 9" id="KW-0665">Pyrimidine biosynthesis</keyword>
<evidence type="ECO:0000256" key="12">
    <source>
        <dbReference type="RuleBase" id="RU000512"/>
    </source>
</evidence>
<dbReference type="SMART" id="SM00934">
    <property type="entry name" value="OMPdecase"/>
    <property type="match status" value="1"/>
</dbReference>
<dbReference type="OrthoDB" id="9806203at2"/>
<dbReference type="HAMAP" id="MF_01200_B">
    <property type="entry name" value="OMPdecase_type1_B"/>
    <property type="match status" value="1"/>
</dbReference>
<dbReference type="InterPro" id="IPR014732">
    <property type="entry name" value="OMPdecase"/>
</dbReference>
<name>H3NJ98_9LACT</name>
<dbReference type="RefSeq" id="WP_006309072.1">
    <property type="nucleotide sequence ID" value="NZ_JH601133.1"/>
</dbReference>
<dbReference type="GO" id="GO:0005829">
    <property type="term" value="C:cytosol"/>
    <property type="evidence" value="ECO:0007669"/>
    <property type="project" value="TreeGrafter"/>
</dbReference>
<dbReference type="Gene3D" id="3.20.20.70">
    <property type="entry name" value="Aldolase class I"/>
    <property type="match status" value="1"/>
</dbReference>
<feature type="binding site" evidence="9 11">
    <location>
        <position position="122"/>
    </location>
    <ligand>
        <name>substrate</name>
    </ligand>
</feature>
<evidence type="ECO:0000256" key="5">
    <source>
        <dbReference type="ARBA" id="ARBA00022975"/>
    </source>
</evidence>
<feature type="active site" description="For OMPdecase activity" evidence="10">
    <location>
        <position position="59"/>
    </location>
</feature>
<feature type="binding site" evidence="9">
    <location>
        <begin position="59"/>
        <end position="68"/>
    </location>
    <ligand>
        <name>substrate</name>
    </ligand>
</feature>
<dbReference type="SUPFAM" id="SSF51366">
    <property type="entry name" value="Ribulose-phoshate binding barrel"/>
    <property type="match status" value="1"/>
</dbReference>
<dbReference type="NCBIfam" id="TIGR01740">
    <property type="entry name" value="pyrF"/>
    <property type="match status" value="1"/>
</dbReference>
<evidence type="ECO:0000256" key="3">
    <source>
        <dbReference type="ARBA" id="ARBA00011738"/>
    </source>
</evidence>
<dbReference type="eggNOG" id="COG0284">
    <property type="taxonomic scope" value="Bacteria"/>
</dbReference>
<keyword evidence="6 9" id="KW-0456">Lyase</keyword>
<evidence type="ECO:0000256" key="8">
    <source>
        <dbReference type="ARBA" id="ARBA00061012"/>
    </source>
</evidence>
<dbReference type="UniPathway" id="UPA00070">
    <property type="reaction ID" value="UER00120"/>
</dbReference>
<comment type="catalytic activity">
    <reaction evidence="7 9 12">
        <text>orotidine 5'-phosphate + H(+) = UMP + CO2</text>
        <dbReference type="Rhea" id="RHEA:11596"/>
        <dbReference type="ChEBI" id="CHEBI:15378"/>
        <dbReference type="ChEBI" id="CHEBI:16526"/>
        <dbReference type="ChEBI" id="CHEBI:57538"/>
        <dbReference type="ChEBI" id="CHEBI:57865"/>
        <dbReference type="EC" id="4.1.1.23"/>
    </reaction>
</comment>
<dbReference type="Proteomes" id="UP000006190">
    <property type="component" value="Unassembled WGS sequence"/>
</dbReference>
<evidence type="ECO:0000256" key="11">
    <source>
        <dbReference type="PIRSR" id="PIRSR614732-2"/>
    </source>
</evidence>
<evidence type="ECO:0000259" key="13">
    <source>
        <dbReference type="SMART" id="SM00934"/>
    </source>
</evidence>
<evidence type="ECO:0000256" key="4">
    <source>
        <dbReference type="ARBA" id="ARBA00022793"/>
    </source>
</evidence>
<dbReference type="PANTHER" id="PTHR32119">
    <property type="entry name" value="OROTIDINE 5'-PHOSPHATE DECARBOXYLASE"/>
    <property type="match status" value="1"/>
</dbReference>
<sequence>MDAQKPIIALDFQDMDQLWAFLDAFDEPLNVKIGMELYYTSGSQMIAALKERGHEIFLDLKLHDIPNTVKWAMKSLAQQGVAILNVHALGGKAMMQAAVKGVNKGTADGGQRPLVLAVTQLTSTSQSQLQAEQLSQATMEDSVNHLAGLAQAAQLDGVVCSPLEAKAIKDQFGQDFMTVTPGIRLIAGQDDQKRTATPYQAALNGSDYIVVGRPITQASDPVQAYQAIKEDWQRGLQDKGQIKEEEIK</sequence>